<accession>A0A348W9D1</accession>
<dbReference type="EMBL" id="DMVW01000048">
    <property type="protein sequence ID" value="HAR51143.1"/>
    <property type="molecule type" value="Genomic_DNA"/>
</dbReference>
<comment type="caution">
    <text evidence="1">The sequence shown here is derived from an EMBL/GenBank/DDBJ whole genome shotgun (WGS) entry which is preliminary data.</text>
</comment>
<evidence type="ECO:0000313" key="2">
    <source>
        <dbReference type="Proteomes" id="UP000264719"/>
    </source>
</evidence>
<sequence length="137" mass="14112">MTDRKDMTGEMLGPKSGPEAGAGLELFFEAARAQSPVPGDDLMARVLADAAALQPQGAASAGLWSRLVTRAQGLRQEMGGWPAMTGLAAATVAGIWVGSLAPDLASEAITGYWSGESEVYVFDVMAGDAYASLEGAF</sequence>
<gene>
    <name evidence="1" type="ORF">DCS45_04595</name>
</gene>
<name>A0A348W9D1_9RHOB</name>
<dbReference type="Proteomes" id="UP000264719">
    <property type="component" value="Unassembled WGS sequence"/>
</dbReference>
<protein>
    <recommendedName>
        <fullName evidence="3">Dihydroorotate dehydrogenase</fullName>
    </recommendedName>
</protein>
<dbReference type="AlphaFoldDB" id="A0A348W9D1"/>
<reference evidence="1 2" key="1">
    <citation type="journal article" date="2018" name="Nat. Biotechnol.">
        <title>A standardized bacterial taxonomy based on genome phylogeny substantially revises the tree of life.</title>
        <authorList>
            <person name="Parks D.H."/>
            <person name="Chuvochina M."/>
            <person name="Waite D.W."/>
            <person name="Rinke C."/>
            <person name="Skarshewski A."/>
            <person name="Chaumeil P.A."/>
            <person name="Hugenholtz P."/>
        </authorList>
    </citation>
    <scope>NUCLEOTIDE SEQUENCE [LARGE SCALE GENOMIC DNA]</scope>
    <source>
        <strain evidence="1">UBA9169</strain>
    </source>
</reference>
<dbReference type="RefSeq" id="WP_339854683.1">
    <property type="nucleotide sequence ID" value="NZ_CAXAXR010000012.1"/>
</dbReference>
<organism evidence="1 2">
    <name type="scientific">Roseovarius nubinhibens</name>
    <dbReference type="NCBI Taxonomy" id="314263"/>
    <lineage>
        <taxon>Bacteria</taxon>
        <taxon>Pseudomonadati</taxon>
        <taxon>Pseudomonadota</taxon>
        <taxon>Alphaproteobacteria</taxon>
        <taxon>Rhodobacterales</taxon>
        <taxon>Roseobacteraceae</taxon>
        <taxon>Roseovarius</taxon>
    </lineage>
</organism>
<proteinExistence type="predicted"/>
<evidence type="ECO:0000313" key="1">
    <source>
        <dbReference type="EMBL" id="HAR51143.1"/>
    </source>
</evidence>
<evidence type="ECO:0008006" key="3">
    <source>
        <dbReference type="Google" id="ProtNLM"/>
    </source>
</evidence>